<keyword evidence="2" id="KW-1185">Reference proteome</keyword>
<reference evidence="1 2" key="1">
    <citation type="journal article" date="2019" name="Int. J. Syst. Evol. Microbiol.">
        <title>The Global Catalogue of Microorganisms (GCM) 10K type strain sequencing project: providing services to taxonomists for standard genome sequencing and annotation.</title>
        <authorList>
            <consortium name="The Broad Institute Genomics Platform"/>
            <consortium name="The Broad Institute Genome Sequencing Center for Infectious Disease"/>
            <person name="Wu L."/>
            <person name="Ma J."/>
        </authorList>
    </citation>
    <scope>NUCLEOTIDE SEQUENCE [LARGE SCALE GENOMIC DNA]</scope>
    <source>
        <strain evidence="1 2">JCM 4805</strain>
    </source>
</reference>
<dbReference type="RefSeq" id="WP_346100504.1">
    <property type="nucleotide sequence ID" value="NZ_BAAABY010000070.1"/>
</dbReference>
<organism evidence="1 2">
    <name type="scientific">Streptomyces olivaceiscleroticus</name>
    <dbReference type="NCBI Taxonomy" id="68245"/>
    <lineage>
        <taxon>Bacteria</taxon>
        <taxon>Bacillati</taxon>
        <taxon>Actinomycetota</taxon>
        <taxon>Actinomycetes</taxon>
        <taxon>Kitasatosporales</taxon>
        <taxon>Streptomycetaceae</taxon>
        <taxon>Streptomyces</taxon>
    </lineage>
</organism>
<accession>A0ABN1BNG6</accession>
<dbReference type="Proteomes" id="UP001500909">
    <property type="component" value="Unassembled WGS sequence"/>
</dbReference>
<name>A0ABN1BNG6_9ACTN</name>
<proteinExistence type="predicted"/>
<comment type="caution">
    <text evidence="1">The sequence shown here is derived from an EMBL/GenBank/DDBJ whole genome shotgun (WGS) entry which is preliminary data.</text>
</comment>
<evidence type="ECO:0000313" key="1">
    <source>
        <dbReference type="EMBL" id="GAA0501215.1"/>
    </source>
</evidence>
<gene>
    <name evidence="1" type="ORF">GCM10010361_78460</name>
</gene>
<sequence length="78" mass="8900">MARLTRAQMNAEADSLERQIPWYERNALDGERAAKDPTESSTTRILAARSAAIARERIEECRELAAKFRDGLMPDEDY</sequence>
<protein>
    <submittedName>
        <fullName evidence="1">Uncharacterized protein</fullName>
    </submittedName>
</protein>
<dbReference type="EMBL" id="BAAABY010000070">
    <property type="protein sequence ID" value="GAA0501215.1"/>
    <property type="molecule type" value="Genomic_DNA"/>
</dbReference>
<evidence type="ECO:0000313" key="2">
    <source>
        <dbReference type="Proteomes" id="UP001500909"/>
    </source>
</evidence>